<proteinExistence type="predicted"/>
<evidence type="ECO:0000256" key="4">
    <source>
        <dbReference type="PROSITE-ProRule" id="PRU00433"/>
    </source>
</evidence>
<dbReference type="Gene3D" id="1.10.760.10">
    <property type="entry name" value="Cytochrome c-like domain"/>
    <property type="match status" value="1"/>
</dbReference>
<dbReference type="PROSITE" id="PS51007">
    <property type="entry name" value="CYTC"/>
    <property type="match status" value="1"/>
</dbReference>
<evidence type="ECO:0000256" key="1">
    <source>
        <dbReference type="ARBA" id="ARBA00022617"/>
    </source>
</evidence>
<dbReference type="RefSeq" id="WP_265965593.1">
    <property type="nucleotide sequence ID" value="NZ_JAPEVI010000003.1"/>
</dbReference>
<dbReference type="InterPro" id="IPR036909">
    <property type="entry name" value="Cyt_c-like_dom_sf"/>
</dbReference>
<evidence type="ECO:0000256" key="5">
    <source>
        <dbReference type="SAM" id="SignalP"/>
    </source>
</evidence>
<gene>
    <name evidence="7" type="ORF">ON753_22355</name>
</gene>
<sequence length="126" mass="13273">MNSVPSKVNTAPGWKMLRLQVAVAGLYLAAGTAAAHAGDPAAGKVLALRWCAACHLVAEDQERVALVALPSFYDIAESPGWTEEALATFLVDPHPKMPDMSLRNVEIANLAAYITSLSPEGDGDSK</sequence>
<keyword evidence="8" id="KW-1185">Reference proteome</keyword>
<keyword evidence="5" id="KW-0732">Signal</keyword>
<comment type="caution">
    <text evidence="7">The sequence shown here is derived from an EMBL/GenBank/DDBJ whole genome shotgun (WGS) entry which is preliminary data.</text>
</comment>
<keyword evidence="1 4" id="KW-0349">Heme</keyword>
<evidence type="ECO:0000313" key="8">
    <source>
        <dbReference type="Proteomes" id="UP001300261"/>
    </source>
</evidence>
<evidence type="ECO:0000256" key="3">
    <source>
        <dbReference type="ARBA" id="ARBA00023004"/>
    </source>
</evidence>
<evidence type="ECO:0000256" key="2">
    <source>
        <dbReference type="ARBA" id="ARBA00022723"/>
    </source>
</evidence>
<organism evidence="7 8">
    <name type="scientific">Roseibium salinum</name>
    <dbReference type="NCBI Taxonomy" id="1604349"/>
    <lineage>
        <taxon>Bacteria</taxon>
        <taxon>Pseudomonadati</taxon>
        <taxon>Pseudomonadota</taxon>
        <taxon>Alphaproteobacteria</taxon>
        <taxon>Hyphomicrobiales</taxon>
        <taxon>Stappiaceae</taxon>
        <taxon>Roseibium</taxon>
    </lineage>
</organism>
<dbReference type="InterPro" id="IPR009056">
    <property type="entry name" value="Cyt_c-like_dom"/>
</dbReference>
<feature type="signal peptide" evidence="5">
    <location>
        <begin position="1"/>
        <end position="37"/>
    </location>
</feature>
<accession>A0ABT3R7R1</accession>
<dbReference type="SUPFAM" id="SSF46626">
    <property type="entry name" value="Cytochrome c"/>
    <property type="match status" value="1"/>
</dbReference>
<reference evidence="7 8" key="1">
    <citation type="journal article" date="2016" name="Int. J. Syst. Evol. Microbiol.">
        <title>Labrenzia salina sp. nov., isolated from the rhizosphere of the halophyte Arthrocnemum macrostachyum.</title>
        <authorList>
            <person name="Camacho M."/>
            <person name="Redondo-Gomez S."/>
            <person name="Rodriguez-Llorente I."/>
            <person name="Rohde M."/>
            <person name="Sproer C."/>
            <person name="Schumann P."/>
            <person name="Klenk H.P."/>
            <person name="Montero-Calasanz M.D.C."/>
        </authorList>
    </citation>
    <scope>NUCLEOTIDE SEQUENCE [LARGE SCALE GENOMIC DNA]</scope>
    <source>
        <strain evidence="7 8">DSM 29163</strain>
    </source>
</reference>
<feature type="chain" id="PRO_5047411908" evidence="5">
    <location>
        <begin position="38"/>
        <end position="126"/>
    </location>
</feature>
<keyword evidence="2 4" id="KW-0479">Metal-binding</keyword>
<keyword evidence="3 4" id="KW-0408">Iron</keyword>
<feature type="domain" description="Cytochrome c" evidence="6">
    <location>
        <begin position="38"/>
        <end position="118"/>
    </location>
</feature>
<dbReference type="EMBL" id="JAPEVI010000003">
    <property type="protein sequence ID" value="MCX2725077.1"/>
    <property type="molecule type" value="Genomic_DNA"/>
</dbReference>
<evidence type="ECO:0000259" key="6">
    <source>
        <dbReference type="PROSITE" id="PS51007"/>
    </source>
</evidence>
<protein>
    <submittedName>
        <fullName evidence="7">Cytochrome C552</fullName>
    </submittedName>
</protein>
<dbReference type="Proteomes" id="UP001300261">
    <property type="component" value="Unassembled WGS sequence"/>
</dbReference>
<name>A0ABT3R7R1_9HYPH</name>
<evidence type="ECO:0000313" key="7">
    <source>
        <dbReference type="EMBL" id="MCX2725077.1"/>
    </source>
</evidence>